<dbReference type="EMBL" id="JAAIUW010000011">
    <property type="protein sequence ID" value="KAF7810624.1"/>
    <property type="molecule type" value="Genomic_DNA"/>
</dbReference>
<dbReference type="GO" id="GO:0008270">
    <property type="term" value="F:zinc ion binding"/>
    <property type="evidence" value="ECO:0007669"/>
    <property type="project" value="UniProtKB-KW"/>
</dbReference>
<evidence type="ECO:0000313" key="5">
    <source>
        <dbReference type="Proteomes" id="UP000634136"/>
    </source>
</evidence>
<keyword evidence="1" id="KW-0479">Metal-binding</keyword>
<dbReference type="AlphaFoldDB" id="A0A834SV79"/>
<evidence type="ECO:0000259" key="3">
    <source>
        <dbReference type="PROSITE" id="PS50158"/>
    </source>
</evidence>
<feature type="region of interest" description="Disordered" evidence="2">
    <location>
        <begin position="114"/>
        <end position="137"/>
    </location>
</feature>
<sequence length="233" mass="27246">MANTGDESNGDRYPKNSDITLIALRQQIERMNVVVGDIRDRLDRQDDRIANLQENRPNHRRHHRRRELMCKKTERPQWLVFLMGLNKDIADIVDLHHYVELEDMVHMAIKVENSSSAKETTKGKEEASSKSKGIYDSQTSRNRDIKCFKCLGSGHISSQCPNKRVMIFKDREVMTDDDNDDSMPSLEEIVIWELNMLRKENALWNLLMHSLKKSHLVYHPLEELSIKSISFEE</sequence>
<dbReference type="OrthoDB" id="1731207at2759"/>
<dbReference type="PANTHER" id="PTHR35046:SF9">
    <property type="entry name" value="RNA-DIRECTED DNA POLYMERASE"/>
    <property type="match status" value="1"/>
</dbReference>
<dbReference type="InterPro" id="IPR036875">
    <property type="entry name" value="Znf_CCHC_sf"/>
</dbReference>
<name>A0A834SV79_9FABA</name>
<dbReference type="PANTHER" id="PTHR35046">
    <property type="entry name" value="ZINC KNUCKLE (CCHC-TYPE) FAMILY PROTEIN"/>
    <property type="match status" value="1"/>
</dbReference>
<reference evidence="4" key="1">
    <citation type="submission" date="2020-09" db="EMBL/GenBank/DDBJ databases">
        <title>Genome-Enabled Discovery of Anthraquinone Biosynthesis in Senna tora.</title>
        <authorList>
            <person name="Kang S.-H."/>
            <person name="Pandey R.P."/>
            <person name="Lee C.-M."/>
            <person name="Sim J.-S."/>
            <person name="Jeong J.-T."/>
            <person name="Choi B.-S."/>
            <person name="Jung M."/>
            <person name="Ginzburg D."/>
            <person name="Zhao K."/>
            <person name="Won S.Y."/>
            <person name="Oh T.-J."/>
            <person name="Yu Y."/>
            <person name="Kim N.-H."/>
            <person name="Lee O.R."/>
            <person name="Lee T.-H."/>
            <person name="Bashyal P."/>
            <person name="Kim T.-S."/>
            <person name="Lee W.-H."/>
            <person name="Kawkins C."/>
            <person name="Kim C.-K."/>
            <person name="Kim J.S."/>
            <person name="Ahn B.O."/>
            <person name="Rhee S.Y."/>
            <person name="Sohng J.K."/>
        </authorList>
    </citation>
    <scope>NUCLEOTIDE SEQUENCE</scope>
    <source>
        <tissue evidence="4">Leaf</tissue>
    </source>
</reference>
<protein>
    <submittedName>
        <fullName evidence="4">Zinc finger, CCHC-type</fullName>
    </submittedName>
</protein>
<dbReference type="Pfam" id="PF00098">
    <property type="entry name" value="zf-CCHC"/>
    <property type="match status" value="1"/>
</dbReference>
<feature type="compositionally biased region" description="Basic and acidic residues" evidence="2">
    <location>
        <begin position="119"/>
        <end position="129"/>
    </location>
</feature>
<comment type="caution">
    <text evidence="4">The sequence shown here is derived from an EMBL/GenBank/DDBJ whole genome shotgun (WGS) entry which is preliminary data.</text>
</comment>
<keyword evidence="1" id="KW-0863">Zinc-finger</keyword>
<keyword evidence="5" id="KW-1185">Reference proteome</keyword>
<gene>
    <name evidence="4" type="ORF">G2W53_037367</name>
</gene>
<dbReference type="SUPFAM" id="SSF57756">
    <property type="entry name" value="Retrovirus zinc finger-like domains"/>
    <property type="match status" value="1"/>
</dbReference>
<dbReference type="GO" id="GO:0003676">
    <property type="term" value="F:nucleic acid binding"/>
    <property type="evidence" value="ECO:0007669"/>
    <property type="project" value="InterPro"/>
</dbReference>
<dbReference type="Proteomes" id="UP000634136">
    <property type="component" value="Unassembled WGS sequence"/>
</dbReference>
<organism evidence="4 5">
    <name type="scientific">Senna tora</name>
    <dbReference type="NCBI Taxonomy" id="362788"/>
    <lineage>
        <taxon>Eukaryota</taxon>
        <taxon>Viridiplantae</taxon>
        <taxon>Streptophyta</taxon>
        <taxon>Embryophyta</taxon>
        <taxon>Tracheophyta</taxon>
        <taxon>Spermatophyta</taxon>
        <taxon>Magnoliopsida</taxon>
        <taxon>eudicotyledons</taxon>
        <taxon>Gunneridae</taxon>
        <taxon>Pentapetalae</taxon>
        <taxon>rosids</taxon>
        <taxon>fabids</taxon>
        <taxon>Fabales</taxon>
        <taxon>Fabaceae</taxon>
        <taxon>Caesalpinioideae</taxon>
        <taxon>Cassia clade</taxon>
        <taxon>Senna</taxon>
    </lineage>
</organism>
<evidence type="ECO:0000313" key="4">
    <source>
        <dbReference type="EMBL" id="KAF7810624.1"/>
    </source>
</evidence>
<proteinExistence type="predicted"/>
<feature type="domain" description="CCHC-type" evidence="3">
    <location>
        <begin position="146"/>
        <end position="162"/>
    </location>
</feature>
<keyword evidence="1" id="KW-0862">Zinc</keyword>
<evidence type="ECO:0000256" key="1">
    <source>
        <dbReference type="PROSITE-ProRule" id="PRU00047"/>
    </source>
</evidence>
<dbReference type="SMART" id="SM00343">
    <property type="entry name" value="ZnF_C2HC"/>
    <property type="match status" value="1"/>
</dbReference>
<dbReference type="Gene3D" id="4.10.60.10">
    <property type="entry name" value="Zinc finger, CCHC-type"/>
    <property type="match status" value="1"/>
</dbReference>
<accession>A0A834SV79</accession>
<evidence type="ECO:0000256" key="2">
    <source>
        <dbReference type="SAM" id="MobiDB-lite"/>
    </source>
</evidence>
<dbReference type="InterPro" id="IPR001878">
    <property type="entry name" value="Znf_CCHC"/>
</dbReference>
<dbReference type="PROSITE" id="PS50158">
    <property type="entry name" value="ZF_CCHC"/>
    <property type="match status" value="1"/>
</dbReference>